<dbReference type="EMBL" id="BLXT01003738">
    <property type="protein sequence ID" value="GFO04244.1"/>
    <property type="molecule type" value="Genomic_DNA"/>
</dbReference>
<gene>
    <name evidence="2" type="ORF">PoB_003074900</name>
</gene>
<proteinExistence type="predicted"/>
<accession>A0AAV4ADF9</accession>
<evidence type="ECO:0000259" key="1">
    <source>
        <dbReference type="Pfam" id="PF21789"/>
    </source>
</evidence>
<name>A0AAV4ADF9_9GAST</name>
<keyword evidence="3" id="KW-1185">Reference proteome</keyword>
<evidence type="ECO:0000313" key="3">
    <source>
        <dbReference type="Proteomes" id="UP000735302"/>
    </source>
</evidence>
<dbReference type="Proteomes" id="UP000735302">
    <property type="component" value="Unassembled WGS sequence"/>
</dbReference>
<dbReference type="AlphaFoldDB" id="A0AAV4ADF9"/>
<reference evidence="2 3" key="1">
    <citation type="journal article" date="2021" name="Elife">
        <title>Chloroplast acquisition without the gene transfer in kleptoplastic sea slugs, Plakobranchus ocellatus.</title>
        <authorList>
            <person name="Maeda T."/>
            <person name="Takahashi S."/>
            <person name="Yoshida T."/>
            <person name="Shimamura S."/>
            <person name="Takaki Y."/>
            <person name="Nagai Y."/>
            <person name="Toyoda A."/>
            <person name="Suzuki Y."/>
            <person name="Arimoto A."/>
            <person name="Ishii H."/>
            <person name="Satoh N."/>
            <person name="Nishiyama T."/>
            <person name="Hasebe M."/>
            <person name="Maruyama T."/>
            <person name="Minagawa J."/>
            <person name="Obokata J."/>
            <person name="Shigenobu S."/>
        </authorList>
    </citation>
    <scope>NUCLEOTIDE SEQUENCE [LARGE SCALE GENOMIC DNA]</scope>
</reference>
<protein>
    <submittedName>
        <fullName evidence="2">THAP domain-containing protein 9</fullName>
    </submittedName>
</protein>
<comment type="caution">
    <text evidence="2">The sequence shown here is derived from an EMBL/GenBank/DDBJ whole genome shotgun (WGS) entry which is preliminary data.</text>
</comment>
<evidence type="ECO:0000313" key="2">
    <source>
        <dbReference type="EMBL" id="GFO04244.1"/>
    </source>
</evidence>
<organism evidence="2 3">
    <name type="scientific">Plakobranchus ocellatus</name>
    <dbReference type="NCBI Taxonomy" id="259542"/>
    <lineage>
        <taxon>Eukaryota</taxon>
        <taxon>Metazoa</taxon>
        <taxon>Spiralia</taxon>
        <taxon>Lophotrochozoa</taxon>
        <taxon>Mollusca</taxon>
        <taxon>Gastropoda</taxon>
        <taxon>Heterobranchia</taxon>
        <taxon>Euthyneura</taxon>
        <taxon>Panpulmonata</taxon>
        <taxon>Sacoglossa</taxon>
        <taxon>Placobranchoidea</taxon>
        <taxon>Plakobranchidae</taxon>
        <taxon>Plakobranchus</taxon>
    </lineage>
</organism>
<sequence>MSRIDQFNLCQNIQKFDEFVTTKKNLQMFLVNPLSVEDGRHHLLDFSSQPCLYVQYAKTCCKEKSHRLHYVLTVRFSQDHLERLFSRIHRKGGWNNNSNILQLKWSLRALLLHNGVTASARSNCVEADDNPPVICKTPPLSKDAIELTTGYFELILQPSAFHNKALYYIAGYICRMICALIKRTP</sequence>
<feature type="domain" description="Transposable element P transposase-like RNase H C-terminal" evidence="1">
    <location>
        <begin position="75"/>
        <end position="104"/>
    </location>
</feature>
<dbReference type="Pfam" id="PF21789">
    <property type="entry name" value="TNP-like_RNaseH_C"/>
    <property type="match status" value="1"/>
</dbReference>
<dbReference type="InterPro" id="IPR048367">
    <property type="entry name" value="TNP-like_RNaseH_C"/>
</dbReference>